<keyword evidence="2" id="KW-0472">Membrane</keyword>
<protein>
    <submittedName>
        <fullName evidence="4">Uncharacterized protein</fullName>
    </submittedName>
</protein>
<keyword evidence="5" id="KW-1185">Reference proteome</keyword>
<evidence type="ECO:0000313" key="4">
    <source>
        <dbReference type="EMBL" id="KAK3245876.1"/>
    </source>
</evidence>
<sequence length="434" mass="44898">MKRSRQGLQVVASVLLITFGQAADSCGCDEYRNGASADDEYICVKNQEEQGVTKCLPPNIIIYWVYMMTFLTEVDLADLDDAEYKANFTADYTTEVARAAVRLVDDIAMVNISAGSVVVSTEVTFDADGSAAERFVELASANGTSVFSAGFIATYGSATVANASISNASILPPLPPPGSAPPPLASLPPPPASPPALPASAPSPPASVSPLPASVPPPPPPLLPPLPDSAPPPPPSSPPLPDSAPPPPPSPSVANRTEGSEDGVGGASADDEMWDEAERLGLAVVACLVVGMAVGLAWRLLGRPWTERHADPPVKQARLMQGGDTDAGLGAKDNALLRDSQCMIASAAIANRANKGDLEGAKLRVVCNPLRDLNMELSAVVAKRKSHTPPEPGAVAPTPPTSNPLASRAKGPPGRKAPTRKRPAPKRATLEVPT</sequence>
<feature type="compositionally biased region" description="Pro residues" evidence="1">
    <location>
        <begin position="389"/>
        <end position="402"/>
    </location>
</feature>
<keyword evidence="3" id="KW-0732">Signal</keyword>
<evidence type="ECO:0000256" key="1">
    <source>
        <dbReference type="SAM" id="MobiDB-lite"/>
    </source>
</evidence>
<gene>
    <name evidence="4" type="ORF">CYMTET_44577</name>
</gene>
<feature type="compositionally biased region" description="Pro residues" evidence="1">
    <location>
        <begin position="176"/>
        <end position="251"/>
    </location>
</feature>
<organism evidence="4 5">
    <name type="scientific">Cymbomonas tetramitiformis</name>
    <dbReference type="NCBI Taxonomy" id="36881"/>
    <lineage>
        <taxon>Eukaryota</taxon>
        <taxon>Viridiplantae</taxon>
        <taxon>Chlorophyta</taxon>
        <taxon>Pyramimonadophyceae</taxon>
        <taxon>Pyramimonadales</taxon>
        <taxon>Pyramimonadaceae</taxon>
        <taxon>Cymbomonas</taxon>
    </lineage>
</organism>
<feature type="region of interest" description="Disordered" evidence="1">
    <location>
        <begin position="176"/>
        <end position="269"/>
    </location>
</feature>
<dbReference type="Proteomes" id="UP001190700">
    <property type="component" value="Unassembled WGS sequence"/>
</dbReference>
<feature type="signal peptide" evidence="3">
    <location>
        <begin position="1"/>
        <end position="22"/>
    </location>
</feature>
<feature type="region of interest" description="Disordered" evidence="1">
    <location>
        <begin position="382"/>
        <end position="434"/>
    </location>
</feature>
<feature type="transmembrane region" description="Helical" evidence="2">
    <location>
        <begin position="280"/>
        <end position="301"/>
    </location>
</feature>
<keyword evidence="2" id="KW-1133">Transmembrane helix</keyword>
<evidence type="ECO:0000256" key="2">
    <source>
        <dbReference type="SAM" id="Phobius"/>
    </source>
</evidence>
<dbReference type="EMBL" id="LGRX02030304">
    <property type="protein sequence ID" value="KAK3245876.1"/>
    <property type="molecule type" value="Genomic_DNA"/>
</dbReference>
<name>A0AAE0BZZ3_9CHLO</name>
<reference evidence="4 5" key="1">
    <citation type="journal article" date="2015" name="Genome Biol. Evol.">
        <title>Comparative Genomics of a Bacterivorous Green Alga Reveals Evolutionary Causalities and Consequences of Phago-Mixotrophic Mode of Nutrition.</title>
        <authorList>
            <person name="Burns J.A."/>
            <person name="Paasch A."/>
            <person name="Narechania A."/>
            <person name="Kim E."/>
        </authorList>
    </citation>
    <scope>NUCLEOTIDE SEQUENCE [LARGE SCALE GENOMIC DNA]</scope>
    <source>
        <strain evidence="4 5">PLY_AMNH</strain>
    </source>
</reference>
<proteinExistence type="predicted"/>
<feature type="chain" id="PRO_5042155292" evidence="3">
    <location>
        <begin position="23"/>
        <end position="434"/>
    </location>
</feature>
<evidence type="ECO:0000313" key="5">
    <source>
        <dbReference type="Proteomes" id="UP001190700"/>
    </source>
</evidence>
<dbReference type="AlphaFoldDB" id="A0AAE0BZZ3"/>
<comment type="caution">
    <text evidence="4">The sequence shown here is derived from an EMBL/GenBank/DDBJ whole genome shotgun (WGS) entry which is preliminary data.</text>
</comment>
<accession>A0AAE0BZZ3</accession>
<dbReference type="PRINTS" id="PR01217">
    <property type="entry name" value="PRICHEXTENSN"/>
</dbReference>
<evidence type="ECO:0000256" key="3">
    <source>
        <dbReference type="SAM" id="SignalP"/>
    </source>
</evidence>
<keyword evidence="2" id="KW-0812">Transmembrane</keyword>